<accession>A0A4R2ICE4</accession>
<gene>
    <name evidence="2" type="ORF">EV148_103349</name>
</gene>
<dbReference type="Proteomes" id="UP000294862">
    <property type="component" value="Unassembled WGS sequence"/>
</dbReference>
<evidence type="ECO:0000313" key="3">
    <source>
        <dbReference type="Proteomes" id="UP000294862"/>
    </source>
</evidence>
<keyword evidence="3" id="KW-1185">Reference proteome</keyword>
<feature type="compositionally biased region" description="Basic and acidic residues" evidence="1">
    <location>
        <begin position="66"/>
        <end position="76"/>
    </location>
</feature>
<feature type="region of interest" description="Disordered" evidence="1">
    <location>
        <begin position="22"/>
        <end position="46"/>
    </location>
</feature>
<dbReference type="AlphaFoldDB" id="A0A4R2ICE4"/>
<proteinExistence type="predicted"/>
<comment type="caution">
    <text evidence="2">The sequence shown here is derived from an EMBL/GenBank/DDBJ whole genome shotgun (WGS) entry which is preliminary data.</text>
</comment>
<feature type="region of interest" description="Disordered" evidence="1">
    <location>
        <begin position="60"/>
        <end position="83"/>
    </location>
</feature>
<evidence type="ECO:0000313" key="2">
    <source>
        <dbReference type="EMBL" id="TCO41429.1"/>
    </source>
</evidence>
<organism evidence="2 3">
    <name type="scientific">Dokdonella fugitiva</name>
    <dbReference type="NCBI Taxonomy" id="328517"/>
    <lineage>
        <taxon>Bacteria</taxon>
        <taxon>Pseudomonadati</taxon>
        <taxon>Pseudomonadota</taxon>
        <taxon>Gammaproteobacteria</taxon>
        <taxon>Lysobacterales</taxon>
        <taxon>Rhodanobacteraceae</taxon>
        <taxon>Dokdonella</taxon>
    </lineage>
</organism>
<feature type="compositionally biased region" description="Basic and acidic residues" evidence="1">
    <location>
        <begin position="22"/>
        <end position="32"/>
    </location>
</feature>
<evidence type="ECO:0008006" key="4">
    <source>
        <dbReference type="Google" id="ProtNLM"/>
    </source>
</evidence>
<evidence type="ECO:0000256" key="1">
    <source>
        <dbReference type="SAM" id="MobiDB-lite"/>
    </source>
</evidence>
<protein>
    <recommendedName>
        <fullName evidence="4">Lipoprotein</fullName>
    </recommendedName>
</protein>
<dbReference type="PROSITE" id="PS51257">
    <property type="entry name" value="PROKAR_LIPOPROTEIN"/>
    <property type="match status" value="1"/>
</dbReference>
<name>A0A4R2ICE4_9GAMM</name>
<dbReference type="RefSeq" id="WP_131996533.1">
    <property type="nucleotide sequence ID" value="NZ_JACGXM010000004.1"/>
</dbReference>
<sequence length="83" mass="8818">MNRTILLAGALLALAACGGKHDADAAKADATRADAPAPPAPRQKTVFDDQLKAIDKAKGVEQQLQQEKEKHDRDIEAQENGDG</sequence>
<reference evidence="2 3" key="1">
    <citation type="journal article" date="2015" name="Stand. Genomic Sci.">
        <title>Genomic Encyclopedia of Bacterial and Archaeal Type Strains, Phase III: the genomes of soil and plant-associated and newly described type strains.</title>
        <authorList>
            <person name="Whitman W.B."/>
            <person name="Woyke T."/>
            <person name="Klenk H.P."/>
            <person name="Zhou Y."/>
            <person name="Lilburn T.G."/>
            <person name="Beck B.J."/>
            <person name="De Vos P."/>
            <person name="Vandamme P."/>
            <person name="Eisen J.A."/>
            <person name="Garrity G."/>
            <person name="Hugenholtz P."/>
            <person name="Kyrpides N.C."/>
        </authorList>
    </citation>
    <scope>NUCLEOTIDE SEQUENCE [LARGE SCALE GENOMIC DNA]</scope>
    <source>
        <strain evidence="2 3">A3</strain>
    </source>
</reference>
<dbReference type="EMBL" id="SLWQ01000003">
    <property type="protein sequence ID" value="TCO41429.1"/>
    <property type="molecule type" value="Genomic_DNA"/>
</dbReference>